<comment type="caution">
    <text evidence="1">The sequence shown here is derived from an EMBL/GenBank/DDBJ whole genome shotgun (WGS) entry which is preliminary data.</text>
</comment>
<evidence type="ECO:0000313" key="1">
    <source>
        <dbReference type="EMBL" id="KAF9329429.1"/>
    </source>
</evidence>
<gene>
    <name evidence="1" type="ORF">BG006_007482</name>
</gene>
<dbReference type="AlphaFoldDB" id="A0A9P5SK50"/>
<protein>
    <submittedName>
        <fullName evidence="1">Uncharacterized protein</fullName>
    </submittedName>
</protein>
<sequence>MTSGTLAPDAVVTELDDYFSALFDQVLVISNDRKTGPLGKIAADSDIQIAIDHMLQEARELEQSYRLAKSLSMTA</sequence>
<name>A0A9P5SK50_9FUNG</name>
<organism evidence="1 2">
    <name type="scientific">Podila minutissima</name>
    <dbReference type="NCBI Taxonomy" id="64525"/>
    <lineage>
        <taxon>Eukaryota</taxon>
        <taxon>Fungi</taxon>
        <taxon>Fungi incertae sedis</taxon>
        <taxon>Mucoromycota</taxon>
        <taxon>Mortierellomycotina</taxon>
        <taxon>Mortierellomycetes</taxon>
        <taxon>Mortierellales</taxon>
        <taxon>Mortierellaceae</taxon>
        <taxon>Podila</taxon>
    </lineage>
</organism>
<reference evidence="1" key="1">
    <citation type="journal article" date="2020" name="Fungal Divers.">
        <title>Resolving the Mortierellaceae phylogeny through synthesis of multi-gene phylogenetics and phylogenomics.</title>
        <authorList>
            <person name="Vandepol N."/>
            <person name="Liber J."/>
            <person name="Desiro A."/>
            <person name="Na H."/>
            <person name="Kennedy M."/>
            <person name="Barry K."/>
            <person name="Grigoriev I.V."/>
            <person name="Miller A.N."/>
            <person name="O'Donnell K."/>
            <person name="Stajich J.E."/>
            <person name="Bonito G."/>
        </authorList>
    </citation>
    <scope>NUCLEOTIDE SEQUENCE</scope>
    <source>
        <strain evidence="1">NVP1</strain>
    </source>
</reference>
<keyword evidence="2" id="KW-1185">Reference proteome</keyword>
<evidence type="ECO:0000313" key="2">
    <source>
        <dbReference type="Proteomes" id="UP000696485"/>
    </source>
</evidence>
<proteinExistence type="predicted"/>
<dbReference type="EMBL" id="JAAAUY010000475">
    <property type="protein sequence ID" value="KAF9329429.1"/>
    <property type="molecule type" value="Genomic_DNA"/>
</dbReference>
<dbReference type="Proteomes" id="UP000696485">
    <property type="component" value="Unassembled WGS sequence"/>
</dbReference>
<accession>A0A9P5SK50</accession>